<proteinExistence type="predicted"/>
<dbReference type="AlphaFoldDB" id="A0A1A7VW79"/>
<feature type="domain" description="Schizont-infected cell agglutination extracellular beta" evidence="1">
    <location>
        <begin position="428"/>
        <end position="597"/>
    </location>
</feature>
<accession>A0A1A7VW79</accession>
<name>A0A1A7VW79_PLAKH</name>
<feature type="domain" description="Schizont-infected cell agglutination extracellular beta" evidence="1">
    <location>
        <begin position="215"/>
        <end position="379"/>
    </location>
</feature>
<feature type="domain" description="Schizont-infected cell agglutination extracellular beta" evidence="1">
    <location>
        <begin position="1"/>
        <end position="174"/>
    </location>
</feature>
<evidence type="ECO:0000259" key="1">
    <source>
        <dbReference type="Pfam" id="PF12878"/>
    </source>
</evidence>
<dbReference type="Proteomes" id="UP000182128">
    <property type="component" value="Unassembled WGS sequence"/>
</dbReference>
<sequence>MCQRLDCMKHLWQNNTGTGGQTSSTNNFWTQETGAVAQLWKDLAKAMEGKGKDDQTGCKELPNPSDKTACNFLHAGLEHLYKTPAATAPPGGVADVLKTNPSFRQTMGCFLLHAYAKHMKEKAVCDIEKGITTAFTAWEKPEGKANSCKDSSGKGQCVPCHWQEKDETWKNCTITTNGQAPDPNGTVGDKLKNIVKADDADIKEMAKVVNTVERLCDQVKCVTARWMKDKTKSWEEVWKKVEEELPKLGGALSTATSKEKRGDLEQYCDLPKVNGKDVDKEACLLIAAGLKNLYDIEEKNNDAVEASFQRTMQCVLLNAIADKLEHNDFPCKDEKNTKKGIDEAFTTKNSAIRNSTACGTNDKCFTCGRVTLQDLESCKLDSGGTDQNVKKKIEEEVLKKDGEGMKEMTKIWDQSIKDICKPCEQKELCDQLNCIAPKWSKNRSGQDYSGMITDASWIFGGLLDRMKDKGEAAATEYCRTDKDGTAWNESNAHGVANRTACEMVAGGLLRISKIKDTYSLDKNKNENPYDNQEYKQLAACFMLNAVVRKMKERSPICDIDEGIKAAFAKADDIKKKYCDNGKPCFVCKLDDNYDGCSATNGKNQNVNVKDKLDSLLKDSTNKNKLDSTIQAIAETAGNKGPSLCDRLQCLAARVEAHNGGSQAVSIME</sequence>
<dbReference type="Pfam" id="PF12878">
    <property type="entry name" value="SICA_beta"/>
    <property type="match status" value="3"/>
</dbReference>
<protein>
    <submittedName>
        <fullName evidence="2">SICAvar, type I</fullName>
    </submittedName>
</protein>
<dbReference type="EMBL" id="CWHQ02000017">
    <property type="protein sequence ID" value="SBO26078.1"/>
    <property type="molecule type" value="Genomic_DNA"/>
</dbReference>
<evidence type="ECO:0000313" key="3">
    <source>
        <dbReference type="Proteomes" id="UP000182128"/>
    </source>
</evidence>
<organism evidence="2 3">
    <name type="scientific">Plasmodium knowlesi (strain H)</name>
    <dbReference type="NCBI Taxonomy" id="5851"/>
    <lineage>
        <taxon>Eukaryota</taxon>
        <taxon>Sar</taxon>
        <taxon>Alveolata</taxon>
        <taxon>Apicomplexa</taxon>
        <taxon>Aconoidasida</taxon>
        <taxon>Haemosporida</taxon>
        <taxon>Plasmodiidae</taxon>
        <taxon>Plasmodium</taxon>
        <taxon>Plasmodium (Plasmodium)</taxon>
    </lineage>
</organism>
<evidence type="ECO:0000313" key="2">
    <source>
        <dbReference type="EMBL" id="SBO26078.1"/>
    </source>
</evidence>
<gene>
    <name evidence="2" type="ORF">PKNA1_C2_0000250</name>
</gene>
<dbReference type="InterPro" id="IPR024285">
    <property type="entry name" value="SICA_extracell_b"/>
</dbReference>
<reference evidence="3" key="1">
    <citation type="submission" date="2016-05" db="EMBL/GenBank/DDBJ databases">
        <authorList>
            <person name="Sharaf H."/>
        </authorList>
    </citation>
    <scope>NUCLEOTIDE SEQUENCE [LARGE SCALE GENOMIC DNA]</scope>
    <source>
        <strain evidence="3">H</strain>
    </source>
</reference>